<reference evidence="2 3" key="1">
    <citation type="submission" date="2024-01" db="EMBL/GenBank/DDBJ databases">
        <title>The genomes of 5 underutilized Papilionoideae crops provide insights into root nodulation and disease resistanc.</title>
        <authorList>
            <person name="Jiang F."/>
        </authorList>
    </citation>
    <scope>NUCLEOTIDE SEQUENCE [LARGE SCALE GENOMIC DNA]</scope>
    <source>
        <strain evidence="2">LVBAO_FW01</strain>
        <tissue evidence="2">Leaves</tissue>
    </source>
</reference>
<sequence length="183" mass="20079">MHRQASGTHDRLMVLQGQTPLEGEHRDWEDLPKQGPGSSEQRSHTYTTLPTSEAGRMYRDHEHKNKSVTLKMVEALIHLGYRNGAANESGLKGSSLSFPRFASSYQEDSSVPCTFVQASHDANADPPMGLRSPGLITSLGLLALPSIEALTGSTCMRIGRHTLLSRRSGHHEELHHTVSSHHG</sequence>
<dbReference type="AlphaFoldDB" id="A0AAN9PQJ8"/>
<protein>
    <submittedName>
        <fullName evidence="2">Uncharacterized protein</fullName>
    </submittedName>
</protein>
<evidence type="ECO:0000313" key="2">
    <source>
        <dbReference type="EMBL" id="KAK7306741.1"/>
    </source>
</evidence>
<dbReference type="EMBL" id="JAYMYQ010000011">
    <property type="protein sequence ID" value="KAK7306741.1"/>
    <property type="molecule type" value="Genomic_DNA"/>
</dbReference>
<gene>
    <name evidence="2" type="ORF">VNO77_44697</name>
</gene>
<name>A0AAN9PQJ8_CANGL</name>
<comment type="caution">
    <text evidence="2">The sequence shown here is derived from an EMBL/GenBank/DDBJ whole genome shotgun (WGS) entry which is preliminary data.</text>
</comment>
<evidence type="ECO:0000313" key="3">
    <source>
        <dbReference type="Proteomes" id="UP001367508"/>
    </source>
</evidence>
<dbReference type="Proteomes" id="UP001367508">
    <property type="component" value="Unassembled WGS sequence"/>
</dbReference>
<proteinExistence type="predicted"/>
<accession>A0AAN9PQJ8</accession>
<feature type="region of interest" description="Disordered" evidence="1">
    <location>
        <begin position="22"/>
        <end position="60"/>
    </location>
</feature>
<organism evidence="2 3">
    <name type="scientific">Canavalia gladiata</name>
    <name type="common">Sword bean</name>
    <name type="synonym">Dolichos gladiatus</name>
    <dbReference type="NCBI Taxonomy" id="3824"/>
    <lineage>
        <taxon>Eukaryota</taxon>
        <taxon>Viridiplantae</taxon>
        <taxon>Streptophyta</taxon>
        <taxon>Embryophyta</taxon>
        <taxon>Tracheophyta</taxon>
        <taxon>Spermatophyta</taxon>
        <taxon>Magnoliopsida</taxon>
        <taxon>eudicotyledons</taxon>
        <taxon>Gunneridae</taxon>
        <taxon>Pentapetalae</taxon>
        <taxon>rosids</taxon>
        <taxon>fabids</taxon>
        <taxon>Fabales</taxon>
        <taxon>Fabaceae</taxon>
        <taxon>Papilionoideae</taxon>
        <taxon>50 kb inversion clade</taxon>
        <taxon>NPAAA clade</taxon>
        <taxon>indigoferoid/millettioid clade</taxon>
        <taxon>Phaseoleae</taxon>
        <taxon>Canavalia</taxon>
    </lineage>
</organism>
<keyword evidence="3" id="KW-1185">Reference proteome</keyword>
<evidence type="ECO:0000256" key="1">
    <source>
        <dbReference type="SAM" id="MobiDB-lite"/>
    </source>
</evidence>
<feature type="compositionally biased region" description="Basic and acidic residues" evidence="1">
    <location>
        <begin position="22"/>
        <end position="32"/>
    </location>
</feature>
<feature type="compositionally biased region" description="Polar residues" evidence="1">
    <location>
        <begin position="36"/>
        <end position="51"/>
    </location>
</feature>